<keyword evidence="1" id="KW-0805">Transcription regulation</keyword>
<dbReference type="Gene3D" id="1.10.357.10">
    <property type="entry name" value="Tetracycline Repressor, domain 2"/>
    <property type="match status" value="1"/>
</dbReference>
<dbReference type="InterPro" id="IPR001647">
    <property type="entry name" value="HTH_TetR"/>
</dbReference>
<feature type="DNA-binding region" description="H-T-H motif" evidence="4">
    <location>
        <begin position="27"/>
        <end position="46"/>
    </location>
</feature>
<accession>A0ABU5VSE0</accession>
<dbReference type="PANTHER" id="PTHR47506">
    <property type="entry name" value="TRANSCRIPTIONAL REGULATORY PROTEIN"/>
    <property type="match status" value="1"/>
</dbReference>
<protein>
    <submittedName>
        <fullName evidence="6">TetR/AcrR family transcriptional regulator</fullName>
    </submittedName>
</protein>
<dbReference type="RefSeq" id="WP_323575611.1">
    <property type="nucleotide sequence ID" value="NZ_JAYGJQ010000001.1"/>
</dbReference>
<evidence type="ECO:0000256" key="2">
    <source>
        <dbReference type="ARBA" id="ARBA00023125"/>
    </source>
</evidence>
<feature type="domain" description="HTH tetR-type" evidence="5">
    <location>
        <begin position="4"/>
        <end position="64"/>
    </location>
</feature>
<dbReference type="Pfam" id="PF16925">
    <property type="entry name" value="TetR_C_13"/>
    <property type="match status" value="1"/>
</dbReference>
<keyword evidence="3" id="KW-0804">Transcription</keyword>
<evidence type="ECO:0000256" key="4">
    <source>
        <dbReference type="PROSITE-ProRule" id="PRU00335"/>
    </source>
</evidence>
<dbReference type="Proteomes" id="UP001302274">
    <property type="component" value="Unassembled WGS sequence"/>
</dbReference>
<evidence type="ECO:0000256" key="3">
    <source>
        <dbReference type="ARBA" id="ARBA00023163"/>
    </source>
</evidence>
<dbReference type="InterPro" id="IPR036271">
    <property type="entry name" value="Tet_transcr_reg_TetR-rel_C_sf"/>
</dbReference>
<keyword evidence="2 4" id="KW-0238">DNA-binding</keyword>
<comment type="caution">
    <text evidence="6">The sequence shown here is derived from an EMBL/GenBank/DDBJ whole genome shotgun (WGS) entry which is preliminary data.</text>
</comment>
<dbReference type="PANTHER" id="PTHR47506:SF1">
    <property type="entry name" value="HTH-TYPE TRANSCRIPTIONAL REGULATOR YJDC"/>
    <property type="match status" value="1"/>
</dbReference>
<dbReference type="InterPro" id="IPR009057">
    <property type="entry name" value="Homeodomain-like_sf"/>
</dbReference>
<dbReference type="Pfam" id="PF00440">
    <property type="entry name" value="TetR_N"/>
    <property type="match status" value="1"/>
</dbReference>
<name>A0ABU5VSE0_9BACT</name>
<dbReference type="PROSITE" id="PS50977">
    <property type="entry name" value="HTH_TETR_2"/>
    <property type="match status" value="1"/>
</dbReference>
<dbReference type="SUPFAM" id="SSF46689">
    <property type="entry name" value="Homeodomain-like"/>
    <property type="match status" value="1"/>
</dbReference>
<gene>
    <name evidence="6" type="ORF">SHI21_07145</name>
</gene>
<proteinExistence type="predicted"/>
<reference evidence="6 7" key="1">
    <citation type="submission" date="2023-11" db="EMBL/GenBank/DDBJ databases">
        <title>A Novel Polar Bacteriovorax (B. antarcticus) Isolated from the Biocrust in Antarctica.</title>
        <authorList>
            <person name="Mun W."/>
            <person name="Choi S.Y."/>
            <person name="Mitchell R.J."/>
        </authorList>
    </citation>
    <scope>NUCLEOTIDE SEQUENCE [LARGE SCALE GENOMIC DNA]</scope>
    <source>
        <strain evidence="6 7">PP10</strain>
    </source>
</reference>
<evidence type="ECO:0000259" key="5">
    <source>
        <dbReference type="PROSITE" id="PS50977"/>
    </source>
</evidence>
<evidence type="ECO:0000313" key="7">
    <source>
        <dbReference type="Proteomes" id="UP001302274"/>
    </source>
</evidence>
<organism evidence="6 7">
    <name type="scientific">Bacteriovorax antarcticus</name>
    <dbReference type="NCBI Taxonomy" id="3088717"/>
    <lineage>
        <taxon>Bacteria</taxon>
        <taxon>Pseudomonadati</taxon>
        <taxon>Bdellovibrionota</taxon>
        <taxon>Bacteriovoracia</taxon>
        <taxon>Bacteriovoracales</taxon>
        <taxon>Bacteriovoracaceae</taxon>
        <taxon>Bacteriovorax</taxon>
    </lineage>
</organism>
<dbReference type="InterPro" id="IPR011075">
    <property type="entry name" value="TetR_C"/>
</dbReference>
<evidence type="ECO:0000256" key="1">
    <source>
        <dbReference type="ARBA" id="ARBA00023015"/>
    </source>
</evidence>
<sequence length="197" mass="22704">MKRGNTKEKILKEGRALIQQHGYNGFSFQDIADILKIKKPSLYDHFASKEKLVIAILQNYGNMFDEWSQSVHSLSPIEKIRKVFDVFYAFTSDKRKVCPVLALTTDTHVLSREIQKSMRQFVEKWLLWLEQQIVEGQEIGEIRKDFDPKALSTFIYSQGMGSQFQARIKNDASLTLDSGDMIVTLIRTHSVSNKKSI</sequence>
<dbReference type="PRINTS" id="PR00455">
    <property type="entry name" value="HTHTETR"/>
</dbReference>
<dbReference type="EMBL" id="JAYGJQ010000001">
    <property type="protein sequence ID" value="MEA9355968.1"/>
    <property type="molecule type" value="Genomic_DNA"/>
</dbReference>
<keyword evidence="7" id="KW-1185">Reference proteome</keyword>
<dbReference type="SUPFAM" id="SSF48498">
    <property type="entry name" value="Tetracyclin repressor-like, C-terminal domain"/>
    <property type="match status" value="1"/>
</dbReference>
<evidence type="ECO:0000313" key="6">
    <source>
        <dbReference type="EMBL" id="MEA9355968.1"/>
    </source>
</evidence>